<proteinExistence type="predicted"/>
<name>A0AAE0URC2_9TELE</name>
<gene>
    <name evidence="2" type="ORF">QTP70_021767</name>
</gene>
<evidence type="ECO:0000259" key="1">
    <source>
        <dbReference type="Pfam" id="PF09004"/>
    </source>
</evidence>
<dbReference type="GO" id="GO:0016706">
    <property type="term" value="F:2-oxoglutarate-dependent dioxygenase activity"/>
    <property type="evidence" value="ECO:0007669"/>
    <property type="project" value="InterPro"/>
</dbReference>
<dbReference type="EMBL" id="JAUCMX010000021">
    <property type="protein sequence ID" value="KAK3514683.1"/>
    <property type="molecule type" value="Genomic_DNA"/>
</dbReference>
<dbReference type="GO" id="GO:0008168">
    <property type="term" value="F:methyltransferase activity"/>
    <property type="evidence" value="ECO:0007669"/>
    <property type="project" value="InterPro"/>
</dbReference>
<protein>
    <recommendedName>
        <fullName evidence="1">Alkylated DNA repair protein AlkB homologue 8 N-terminal domain-containing protein</fullName>
    </recommendedName>
</protein>
<dbReference type="Pfam" id="PF09004">
    <property type="entry name" value="ALKBH8_N"/>
    <property type="match status" value="1"/>
</dbReference>
<dbReference type="AlphaFoldDB" id="A0AAE0URC2"/>
<accession>A0AAE0URC2</accession>
<comment type="caution">
    <text evidence="2">The sequence shown here is derived from an EMBL/GenBank/DDBJ whole genome shotgun (WGS) entry which is preliminary data.</text>
</comment>
<evidence type="ECO:0000313" key="2">
    <source>
        <dbReference type="EMBL" id="KAK3514683.1"/>
    </source>
</evidence>
<keyword evidence="3" id="KW-1185">Reference proteome</keyword>
<feature type="non-terminal residue" evidence="2">
    <location>
        <position position="1"/>
    </location>
</feature>
<dbReference type="Proteomes" id="UP001274896">
    <property type="component" value="Unassembled WGS sequence"/>
</dbReference>
<sequence length="124" mass="14126">MSTKFLGVPLAENFTCSISKKALQRLYFLGTLRKAHFPPLILTMIYRWTIESTLSNCITAWFRNCTISYLKTLLRIVWTAEKIIGVSLPIWTFTPHAASAKPTALWASPHTPHTHSSLSCYLKR</sequence>
<feature type="domain" description="Alkylated DNA repair protein AlkB homologue 8 N-terminal" evidence="1">
    <location>
        <begin position="16"/>
        <end position="52"/>
    </location>
</feature>
<dbReference type="InterPro" id="IPR015095">
    <property type="entry name" value="AlkB_hom8_N"/>
</dbReference>
<reference evidence="2" key="1">
    <citation type="submission" date="2023-06" db="EMBL/GenBank/DDBJ databases">
        <title>Male Hemibagrus guttatus genome.</title>
        <authorList>
            <person name="Bian C."/>
        </authorList>
    </citation>
    <scope>NUCLEOTIDE SEQUENCE</scope>
    <source>
        <strain evidence="2">Male_cb2023</strain>
        <tissue evidence="2">Muscle</tissue>
    </source>
</reference>
<organism evidence="2 3">
    <name type="scientific">Hemibagrus guttatus</name>
    <dbReference type="NCBI Taxonomy" id="175788"/>
    <lineage>
        <taxon>Eukaryota</taxon>
        <taxon>Metazoa</taxon>
        <taxon>Chordata</taxon>
        <taxon>Craniata</taxon>
        <taxon>Vertebrata</taxon>
        <taxon>Euteleostomi</taxon>
        <taxon>Actinopterygii</taxon>
        <taxon>Neopterygii</taxon>
        <taxon>Teleostei</taxon>
        <taxon>Ostariophysi</taxon>
        <taxon>Siluriformes</taxon>
        <taxon>Bagridae</taxon>
        <taxon>Hemibagrus</taxon>
    </lineage>
</organism>
<evidence type="ECO:0000313" key="3">
    <source>
        <dbReference type="Proteomes" id="UP001274896"/>
    </source>
</evidence>